<dbReference type="OrthoDB" id="1954843at2"/>
<accession>A0A2A9CSJ9</accession>
<name>A0A2A9CSJ9_9ACTN</name>
<evidence type="ECO:0000313" key="2">
    <source>
        <dbReference type="Proteomes" id="UP000226079"/>
    </source>
</evidence>
<organism evidence="1 2">
    <name type="scientific">Propionicimonas paludicola</name>
    <dbReference type="NCBI Taxonomy" id="185243"/>
    <lineage>
        <taxon>Bacteria</taxon>
        <taxon>Bacillati</taxon>
        <taxon>Actinomycetota</taxon>
        <taxon>Actinomycetes</taxon>
        <taxon>Propionibacteriales</taxon>
        <taxon>Nocardioidaceae</taxon>
        <taxon>Propionicimonas</taxon>
    </lineage>
</organism>
<keyword evidence="2" id="KW-1185">Reference proteome</keyword>
<protein>
    <submittedName>
        <fullName evidence="1">Uncharacterized protein</fullName>
    </submittedName>
</protein>
<reference evidence="1 2" key="1">
    <citation type="submission" date="2017-10" db="EMBL/GenBank/DDBJ databases">
        <title>Sequencing the genomes of 1000 actinobacteria strains.</title>
        <authorList>
            <person name="Klenk H.-P."/>
        </authorList>
    </citation>
    <scope>NUCLEOTIDE SEQUENCE [LARGE SCALE GENOMIC DNA]</scope>
    <source>
        <strain evidence="1 2">DSM 15597</strain>
    </source>
</reference>
<comment type="caution">
    <text evidence="1">The sequence shown here is derived from an EMBL/GenBank/DDBJ whole genome shotgun (WGS) entry which is preliminary data.</text>
</comment>
<gene>
    <name evidence="1" type="ORF">ATK74_1657</name>
</gene>
<dbReference type="EMBL" id="PDJC01000001">
    <property type="protein sequence ID" value="PFG17096.1"/>
    <property type="molecule type" value="Genomic_DNA"/>
</dbReference>
<dbReference type="AlphaFoldDB" id="A0A2A9CSJ9"/>
<sequence length="105" mass="11831">MYVQLKSGFDGDRGPAWIARVEFSRSWRSLRFHGRKLRRVAGTASANADSNFYDVETGERYWVSGPKRDRTDGRYSAQQPVVDDDARSAYEAFLSGAPISGREHG</sequence>
<proteinExistence type="predicted"/>
<evidence type="ECO:0000313" key="1">
    <source>
        <dbReference type="EMBL" id="PFG17096.1"/>
    </source>
</evidence>
<dbReference type="Proteomes" id="UP000226079">
    <property type="component" value="Unassembled WGS sequence"/>
</dbReference>